<evidence type="ECO:0000313" key="3">
    <source>
        <dbReference type="Proteomes" id="UP001302072"/>
    </source>
</evidence>
<sequence>MERPVRNLLRTLTLLVLISTLPSPAAATGDLFRFHASQGEFSFSLEMAGRMDPGSVQISSSDFKPFMPRQPYYVEFNRAQQRAYVRPRTRGELPWFEMDVIGTRGVLHYNGRRMEGTAEWGPW</sequence>
<proteinExistence type="predicted"/>
<feature type="chain" id="PRO_5046527402" evidence="1">
    <location>
        <begin position="28"/>
        <end position="123"/>
    </location>
</feature>
<dbReference type="RefSeq" id="WP_311191109.1">
    <property type="nucleotide sequence ID" value="NZ_CP115541.1"/>
</dbReference>
<evidence type="ECO:0000256" key="1">
    <source>
        <dbReference type="SAM" id="SignalP"/>
    </source>
</evidence>
<accession>A0ABY9YME6</accession>
<keyword evidence="1" id="KW-0732">Signal</keyword>
<organism evidence="2 3">
    <name type="scientific">Stenotrophomonas oahuensis</name>
    <dbReference type="NCBI Taxonomy" id="3003271"/>
    <lineage>
        <taxon>Bacteria</taxon>
        <taxon>Pseudomonadati</taxon>
        <taxon>Pseudomonadota</taxon>
        <taxon>Gammaproteobacteria</taxon>
        <taxon>Lysobacterales</taxon>
        <taxon>Lysobacteraceae</taxon>
        <taxon>Stenotrophomonas</taxon>
    </lineage>
</organism>
<protein>
    <submittedName>
        <fullName evidence="2">Uncharacterized protein</fullName>
    </submittedName>
</protein>
<dbReference type="Proteomes" id="UP001302072">
    <property type="component" value="Chromosome"/>
</dbReference>
<evidence type="ECO:0000313" key="2">
    <source>
        <dbReference type="EMBL" id="WNH51892.1"/>
    </source>
</evidence>
<name>A0ABY9YME6_9GAMM</name>
<reference evidence="2 3" key="1">
    <citation type="submission" date="2022-12" db="EMBL/GenBank/DDBJ databases">
        <title>Two new species, Stenotrophomonas aracearum and Stenotrophomonas oahuensis, isolated from Anthurium (Araceae family) in Hawaii.</title>
        <authorList>
            <person name="Chunag S.C."/>
            <person name="Dobhal S."/>
            <person name="Alvarez A."/>
            <person name="Arif M."/>
        </authorList>
    </citation>
    <scope>NUCLEOTIDE SEQUENCE [LARGE SCALE GENOMIC DNA]</scope>
    <source>
        <strain evidence="2 3">A5586</strain>
    </source>
</reference>
<feature type="signal peptide" evidence="1">
    <location>
        <begin position="1"/>
        <end position="27"/>
    </location>
</feature>
<keyword evidence="3" id="KW-1185">Reference proteome</keyword>
<gene>
    <name evidence="2" type="ORF">PDM29_16330</name>
</gene>
<dbReference type="EMBL" id="CP115541">
    <property type="protein sequence ID" value="WNH51892.1"/>
    <property type="molecule type" value="Genomic_DNA"/>
</dbReference>